<feature type="compositionally biased region" description="Polar residues" evidence="1">
    <location>
        <begin position="495"/>
        <end position="512"/>
    </location>
</feature>
<dbReference type="EMBL" id="JAUTDP010000015">
    <property type="protein sequence ID" value="KAK3388458.1"/>
    <property type="molecule type" value="Genomic_DNA"/>
</dbReference>
<evidence type="ECO:0000313" key="3">
    <source>
        <dbReference type="Proteomes" id="UP001281003"/>
    </source>
</evidence>
<feature type="compositionally biased region" description="Polar residues" evidence="1">
    <location>
        <begin position="352"/>
        <end position="363"/>
    </location>
</feature>
<sequence length="634" mass="69248">MRYDDWDVILFPTGRDGKIPIKEFKVQCHVVPDQELAHMHGHAGLPVMTCFIPSLPAGSPFQISMHAWKAPDISLFTKTYSRHTEFLKFEARVFIDGRLVASTAFDRKVNGPHLIAETFDYTKTGERERLKFPTFRRELLYESHWSPGDDLGRIKVLISEGFPRDSTSMPFERVKNVVAFSFQHAPLELLENNSIAWPNPSMWRTPTYISNVPVPTYHPEDGISSHAHSPLRARKSTESPAGFPTPIMTHGVFQPQPPSTSYGGTQTLQMPYAPRNTNTGSSSSLSYPDPFTEPSYMDWASSVDTNSWQSGMRRGTQQQSSDDTMPDYGDGHNRNQTEAMHVSGHSMDDEQSTSMKVPTNTPTAAAPSVEDMTTGVHFPSMSTHLPSIPSDMASCLTNTLLNQPIPLQLQPHQIPLPSSDVKTRKENRFLTISGSNPSSAHSTPTANRGDIRKFSQPAYSQCPIASNLSQMVSSMDGAGSSSDSPSLQSIFSAAGSHQDSPSQAEFGSSSSMYAGHTSYSNPPGFPPSNPSSLSSDLSSNLTSNISSIFSTNPVTNPPFGPTPFASRTESSLNVGLGIGQGNGDGNGTVKRVRNFTPASAKSIDDEDQPRQSSPPAKVRDLAREFGIEQNMLEL</sequence>
<reference evidence="2" key="2">
    <citation type="submission" date="2023-07" db="EMBL/GenBank/DDBJ databases">
        <authorList>
            <consortium name="Lawrence Berkeley National Laboratory"/>
            <person name="Haridas S."/>
            <person name="Hensen N."/>
            <person name="Bonometti L."/>
            <person name="Westerberg I."/>
            <person name="Brannstrom I.O."/>
            <person name="Guillou S."/>
            <person name="Cros-Aarteil S."/>
            <person name="Calhoun S."/>
            <person name="Kuo A."/>
            <person name="Mondo S."/>
            <person name="Pangilinan J."/>
            <person name="Riley R."/>
            <person name="LaButti K."/>
            <person name="Andreopoulos B."/>
            <person name="Lipzen A."/>
            <person name="Chen C."/>
            <person name="Yanf M."/>
            <person name="Daum C."/>
            <person name="Ng V."/>
            <person name="Clum A."/>
            <person name="Steindorff A."/>
            <person name="Ohm R."/>
            <person name="Martin F."/>
            <person name="Silar P."/>
            <person name="Natvig D."/>
            <person name="Lalanne C."/>
            <person name="Gautier V."/>
            <person name="Ament-velasquez S.L."/>
            <person name="Kruys A."/>
            <person name="Hutchinson M.I."/>
            <person name="Powell A.J."/>
            <person name="Barry K."/>
            <person name="Miller A.N."/>
            <person name="Grigoriev I.V."/>
            <person name="Debuchy R."/>
            <person name="Gladieux P."/>
            <person name="Thoren M.H."/>
            <person name="Johannesson H."/>
        </authorList>
    </citation>
    <scope>NUCLEOTIDE SEQUENCE</scope>
    <source>
        <strain evidence="2">FGSC 1904</strain>
    </source>
</reference>
<feature type="region of interest" description="Disordered" evidence="1">
    <location>
        <begin position="430"/>
        <end position="450"/>
    </location>
</feature>
<feature type="compositionally biased region" description="Polar residues" evidence="1">
    <location>
        <begin position="307"/>
        <end position="323"/>
    </location>
</feature>
<organism evidence="2 3">
    <name type="scientific">Sordaria brevicollis</name>
    <dbReference type="NCBI Taxonomy" id="83679"/>
    <lineage>
        <taxon>Eukaryota</taxon>
        <taxon>Fungi</taxon>
        <taxon>Dikarya</taxon>
        <taxon>Ascomycota</taxon>
        <taxon>Pezizomycotina</taxon>
        <taxon>Sordariomycetes</taxon>
        <taxon>Sordariomycetidae</taxon>
        <taxon>Sordariales</taxon>
        <taxon>Sordariaceae</taxon>
        <taxon>Sordaria</taxon>
    </lineage>
</organism>
<reference evidence="2" key="1">
    <citation type="journal article" date="2023" name="Mol. Phylogenet. Evol.">
        <title>Genome-scale phylogeny and comparative genomics of the fungal order Sordariales.</title>
        <authorList>
            <person name="Hensen N."/>
            <person name="Bonometti L."/>
            <person name="Westerberg I."/>
            <person name="Brannstrom I.O."/>
            <person name="Guillou S."/>
            <person name="Cros-Aarteil S."/>
            <person name="Calhoun S."/>
            <person name="Haridas S."/>
            <person name="Kuo A."/>
            <person name="Mondo S."/>
            <person name="Pangilinan J."/>
            <person name="Riley R."/>
            <person name="LaButti K."/>
            <person name="Andreopoulos B."/>
            <person name="Lipzen A."/>
            <person name="Chen C."/>
            <person name="Yan M."/>
            <person name="Daum C."/>
            <person name="Ng V."/>
            <person name="Clum A."/>
            <person name="Steindorff A."/>
            <person name="Ohm R.A."/>
            <person name="Martin F."/>
            <person name="Silar P."/>
            <person name="Natvig D.O."/>
            <person name="Lalanne C."/>
            <person name="Gautier V."/>
            <person name="Ament-Velasquez S.L."/>
            <person name="Kruys A."/>
            <person name="Hutchinson M.I."/>
            <person name="Powell A.J."/>
            <person name="Barry K."/>
            <person name="Miller A.N."/>
            <person name="Grigoriev I.V."/>
            <person name="Debuchy R."/>
            <person name="Gladieux P."/>
            <person name="Hiltunen Thoren M."/>
            <person name="Johannesson H."/>
        </authorList>
    </citation>
    <scope>NUCLEOTIDE SEQUENCE</scope>
    <source>
        <strain evidence="2">FGSC 1904</strain>
    </source>
</reference>
<proteinExistence type="predicted"/>
<feature type="region of interest" description="Disordered" evidence="1">
    <location>
        <begin position="578"/>
        <end position="618"/>
    </location>
</feature>
<dbReference type="AlphaFoldDB" id="A0AAE0NVD0"/>
<feature type="region of interest" description="Disordered" evidence="1">
    <location>
        <begin position="223"/>
        <end position="242"/>
    </location>
</feature>
<protein>
    <submittedName>
        <fullName evidence="2">Uncharacterized protein</fullName>
    </submittedName>
</protein>
<name>A0AAE0NVD0_SORBR</name>
<feature type="region of interest" description="Disordered" evidence="1">
    <location>
        <begin position="549"/>
        <end position="568"/>
    </location>
</feature>
<evidence type="ECO:0000313" key="2">
    <source>
        <dbReference type="EMBL" id="KAK3388458.1"/>
    </source>
</evidence>
<keyword evidence="3" id="KW-1185">Reference proteome</keyword>
<evidence type="ECO:0000256" key="1">
    <source>
        <dbReference type="SAM" id="MobiDB-lite"/>
    </source>
</evidence>
<feature type="compositionally biased region" description="Polar residues" evidence="1">
    <location>
        <begin position="430"/>
        <end position="446"/>
    </location>
</feature>
<comment type="caution">
    <text evidence="2">The sequence shown here is derived from an EMBL/GenBank/DDBJ whole genome shotgun (WGS) entry which is preliminary data.</text>
</comment>
<feature type="region of interest" description="Disordered" evidence="1">
    <location>
        <begin position="307"/>
        <end position="367"/>
    </location>
</feature>
<gene>
    <name evidence="2" type="ORF">B0T20DRAFT_484028</name>
</gene>
<dbReference type="Proteomes" id="UP001281003">
    <property type="component" value="Unassembled WGS sequence"/>
</dbReference>
<feature type="region of interest" description="Disordered" evidence="1">
    <location>
        <begin position="473"/>
        <end position="538"/>
    </location>
</feature>
<feature type="compositionally biased region" description="Low complexity" evidence="1">
    <location>
        <begin position="473"/>
        <end position="492"/>
    </location>
</feature>
<accession>A0AAE0NVD0</accession>